<proteinExistence type="predicted"/>
<keyword evidence="2" id="KW-1185">Reference proteome</keyword>
<dbReference type="InterPro" id="IPR018708">
    <property type="entry name" value="DUF2225"/>
</dbReference>
<name>A0A1I0YZ09_9CLOT</name>
<reference evidence="1 2" key="1">
    <citation type="submission" date="2016-10" db="EMBL/GenBank/DDBJ databases">
        <authorList>
            <person name="de Groot N.N."/>
        </authorList>
    </citation>
    <scope>NUCLEOTIDE SEQUENCE [LARGE SCALE GENOMIC DNA]</scope>
    <source>
        <strain evidence="1 2">DSM 12271</strain>
    </source>
</reference>
<evidence type="ECO:0000313" key="1">
    <source>
        <dbReference type="EMBL" id="SFB18521.1"/>
    </source>
</evidence>
<sequence length="266" mass="30987">MCTDKDDTNKLFSGLEKLGFSDLNVDLYKNEEKVRLTQLKLKERGNSYLYERTVKCPVCNAEFKCPSVKTSAPRVLKRESDFFIIYGNVNPYFYDVWVCNSCGYAALKVDFPKIREFQKELIFKNITSKWRGREYKVPFDENIAIERYKLALLNAVVTNCKDSTKAMLCLKIAWMYRLKEVPNDEIIFIEKSLEGFVNAFEKEAFPIYGMDKFTTMYLLGELNRRIGNNEKSLIWMSKVITTPGVSSRLKELARDQKDLIKSIDLN</sequence>
<organism evidence="1 2">
    <name type="scientific">Clostridium frigidicarnis</name>
    <dbReference type="NCBI Taxonomy" id="84698"/>
    <lineage>
        <taxon>Bacteria</taxon>
        <taxon>Bacillati</taxon>
        <taxon>Bacillota</taxon>
        <taxon>Clostridia</taxon>
        <taxon>Eubacteriales</taxon>
        <taxon>Clostridiaceae</taxon>
        <taxon>Clostridium</taxon>
    </lineage>
</organism>
<gene>
    <name evidence="1" type="ORF">SAMN04488528_101637</name>
</gene>
<accession>A0A1I0YZ09</accession>
<dbReference type="EMBL" id="FOKI01000016">
    <property type="protein sequence ID" value="SFB18521.1"/>
    <property type="molecule type" value="Genomic_DNA"/>
</dbReference>
<dbReference type="AlphaFoldDB" id="A0A1I0YZ09"/>
<dbReference type="STRING" id="84698.SAMN04488528_101637"/>
<evidence type="ECO:0008006" key="3">
    <source>
        <dbReference type="Google" id="ProtNLM"/>
    </source>
</evidence>
<dbReference type="Pfam" id="PF09986">
    <property type="entry name" value="DUF2225"/>
    <property type="match status" value="1"/>
</dbReference>
<evidence type="ECO:0000313" key="2">
    <source>
        <dbReference type="Proteomes" id="UP000198619"/>
    </source>
</evidence>
<dbReference type="Proteomes" id="UP000198619">
    <property type="component" value="Unassembled WGS sequence"/>
</dbReference>
<protein>
    <recommendedName>
        <fullName evidence="3">DUF2225 domain-containing protein</fullName>
    </recommendedName>
</protein>